<feature type="domain" description="HTH cro/C1-type" evidence="2">
    <location>
        <begin position="9"/>
        <end position="64"/>
    </location>
</feature>
<protein>
    <recommendedName>
        <fullName evidence="2">HTH cro/C1-type domain-containing protein</fullName>
    </recommendedName>
</protein>
<dbReference type="InterPro" id="IPR010982">
    <property type="entry name" value="Lambda_DNA-bd_dom_sf"/>
</dbReference>
<reference evidence="3 4" key="1">
    <citation type="submission" date="2015-08" db="EMBL/GenBank/DDBJ databases">
        <title>Genomic sequence of Lactobacillus heilongjiangensis DSM 28069, isolated from Chinese traditional pickle.</title>
        <authorList>
            <person name="Jiang X."/>
            <person name="Zheng B."/>
            <person name="Cheng H."/>
        </authorList>
    </citation>
    <scope>NUCLEOTIDE SEQUENCE [LARGE SCALE GENOMIC DNA]</scope>
    <source>
        <strain evidence="3 4">DSM 28069</strain>
    </source>
</reference>
<dbReference type="GO" id="GO:0003700">
    <property type="term" value="F:DNA-binding transcription factor activity"/>
    <property type="evidence" value="ECO:0007669"/>
    <property type="project" value="TreeGrafter"/>
</dbReference>
<dbReference type="OrthoDB" id="9814553at2"/>
<dbReference type="EMBL" id="CP012559">
    <property type="protein sequence ID" value="ALB29850.1"/>
    <property type="molecule type" value="Genomic_DNA"/>
</dbReference>
<dbReference type="Gene3D" id="1.10.260.40">
    <property type="entry name" value="lambda repressor-like DNA-binding domains"/>
    <property type="match status" value="1"/>
</dbReference>
<dbReference type="PANTHER" id="PTHR46797:SF1">
    <property type="entry name" value="METHYLPHOSPHONATE SYNTHASE"/>
    <property type="match status" value="1"/>
</dbReference>
<name>A0A0K2LF01_9LACO</name>
<dbReference type="Pfam" id="PF01381">
    <property type="entry name" value="HTH_3"/>
    <property type="match status" value="1"/>
</dbReference>
<dbReference type="InterPro" id="IPR050807">
    <property type="entry name" value="TransReg_Diox_bact_type"/>
</dbReference>
<dbReference type="SMART" id="SM00530">
    <property type="entry name" value="HTH_XRE"/>
    <property type="match status" value="1"/>
</dbReference>
<dbReference type="KEGG" id="lhi:JP39_11075"/>
<evidence type="ECO:0000259" key="2">
    <source>
        <dbReference type="PROSITE" id="PS50943"/>
    </source>
</evidence>
<proteinExistence type="predicted"/>
<gene>
    <name evidence="3" type="ORF">JP39_11075</name>
</gene>
<accession>A0A0K2LF01</accession>
<evidence type="ECO:0000313" key="4">
    <source>
        <dbReference type="Proteomes" id="UP000061546"/>
    </source>
</evidence>
<keyword evidence="4" id="KW-1185">Reference proteome</keyword>
<dbReference type="GO" id="GO:0005829">
    <property type="term" value="C:cytosol"/>
    <property type="evidence" value="ECO:0007669"/>
    <property type="project" value="TreeGrafter"/>
</dbReference>
<organism evidence="3 4">
    <name type="scientific">Companilactobacillus heilongjiangensis</name>
    <dbReference type="NCBI Taxonomy" id="1074467"/>
    <lineage>
        <taxon>Bacteria</taxon>
        <taxon>Bacillati</taxon>
        <taxon>Bacillota</taxon>
        <taxon>Bacilli</taxon>
        <taxon>Lactobacillales</taxon>
        <taxon>Lactobacillaceae</taxon>
        <taxon>Companilactobacillus</taxon>
    </lineage>
</organism>
<dbReference type="PROSITE" id="PS50943">
    <property type="entry name" value="HTH_CROC1"/>
    <property type="match status" value="1"/>
</dbReference>
<evidence type="ECO:0000313" key="3">
    <source>
        <dbReference type="EMBL" id="ALB29850.1"/>
    </source>
</evidence>
<dbReference type="GO" id="GO:0003677">
    <property type="term" value="F:DNA binding"/>
    <property type="evidence" value="ECO:0007669"/>
    <property type="project" value="UniProtKB-KW"/>
</dbReference>
<dbReference type="SUPFAM" id="SSF47413">
    <property type="entry name" value="lambda repressor-like DNA-binding domains"/>
    <property type="match status" value="1"/>
</dbReference>
<evidence type="ECO:0000256" key="1">
    <source>
        <dbReference type="ARBA" id="ARBA00023125"/>
    </source>
</evidence>
<dbReference type="Proteomes" id="UP000061546">
    <property type="component" value="Chromosome"/>
</dbReference>
<dbReference type="CDD" id="cd00093">
    <property type="entry name" value="HTH_XRE"/>
    <property type="match status" value="1"/>
</dbReference>
<dbReference type="PANTHER" id="PTHR46797">
    <property type="entry name" value="HTH-TYPE TRANSCRIPTIONAL REGULATOR"/>
    <property type="match status" value="1"/>
</dbReference>
<sequence>MKDNVGGNIARERHNQNMTQEQLAEFSDLTINYLSKIERGTTKRLSANTLNKIAKALGVTMDSLMNGENIKSSEKVGPNLRQLNNFLNKAKPEQAEQLSKRVLEVIKISQKIDN</sequence>
<dbReference type="InterPro" id="IPR001387">
    <property type="entry name" value="Cro/C1-type_HTH"/>
</dbReference>
<dbReference type="RefSeq" id="WP_041500142.1">
    <property type="nucleotide sequence ID" value="NZ_BJDV01000003.1"/>
</dbReference>
<dbReference type="AlphaFoldDB" id="A0A0K2LF01"/>
<keyword evidence="1" id="KW-0238">DNA-binding</keyword>